<evidence type="ECO:0000256" key="8">
    <source>
        <dbReference type="ARBA" id="ARBA00023242"/>
    </source>
</evidence>
<dbReference type="InterPro" id="IPR016849">
    <property type="entry name" value="Rtt109"/>
</dbReference>
<dbReference type="SMART" id="SM01250">
    <property type="entry name" value="KAT11"/>
    <property type="match status" value="1"/>
</dbReference>
<evidence type="ECO:0000256" key="10">
    <source>
        <dbReference type="SAM" id="MobiDB-lite"/>
    </source>
</evidence>
<protein>
    <recommendedName>
        <fullName evidence="2">histone acetyltransferase</fullName>
        <ecNumber evidence="2">2.3.1.48</ecNumber>
    </recommendedName>
</protein>
<gene>
    <name evidence="11" type="ORF">PsYK624_044840</name>
</gene>
<keyword evidence="3" id="KW-0808">Transferase</keyword>
<organism evidence="11 12">
    <name type="scientific">Phanerochaete sordida</name>
    <dbReference type="NCBI Taxonomy" id="48140"/>
    <lineage>
        <taxon>Eukaryota</taxon>
        <taxon>Fungi</taxon>
        <taxon>Dikarya</taxon>
        <taxon>Basidiomycota</taxon>
        <taxon>Agaricomycotina</taxon>
        <taxon>Agaricomycetes</taxon>
        <taxon>Polyporales</taxon>
        <taxon>Phanerochaetaceae</taxon>
        <taxon>Phanerochaete</taxon>
    </lineage>
</organism>
<dbReference type="PANTHER" id="PTHR31571">
    <property type="entry name" value="ALTERED INHERITANCE OF MITOCHONDRIA PROTEIN 6"/>
    <property type="match status" value="1"/>
</dbReference>
<dbReference type="GO" id="GO:0032931">
    <property type="term" value="F:histone H3K56 acetyltransferase activity"/>
    <property type="evidence" value="ECO:0007669"/>
    <property type="project" value="TreeGrafter"/>
</dbReference>
<sequence length="531" mass="57347">MSPSTSSLRDALLSALATLPGTREFHLHVLVSSPRKHSGLFPYAHPRPRVYLQDVLVLLSEQASPEAPRQLVSAVEVSVYNVPSTSCGIVYISKVDSTGQGMFPSPTSTLVKALLSYYADPDTRPITVDTLWLQLFARAQNQYLFPNSSEHPGKKPLSDVKLCAWWRRVLGEVASSLGAKKPGATIRAYYILPGYNELEAINSLHVATPFDASVSPIQWTYGHPYSRSDIPLPCPKIQGSHNLGHFIPSFEDDPKSRFMDEIAHTTDADGVRSPEPKRARTLSRTESKEQHPVTDEVHKERKEPREHKEHKPEGELGKCTADEFWERMSFRQECVAGAVTGFFTVGIALPSSVSSQPPSAPSPLAPQPGQVAPNLVRRVVATLLNGVEFSNAERAAKSTETLEASIKGLCDNIAVSPPAEAARSPTSLAPLLFRRDSTPEPSPASATLDVPRTPPPKRGGSLPDISPNPFPEPTASLDTYRSHIYGSVAVRNPPLAPKVSATGANGAAGAAAAQPVTVLAVRKKKRKADAA</sequence>
<dbReference type="OrthoDB" id="3361892at2759"/>
<keyword evidence="5" id="KW-0007">Acetylation</keyword>
<comment type="subcellular location">
    <subcellularLocation>
        <location evidence="1">Nucleus</location>
    </subcellularLocation>
</comment>
<dbReference type="PANTHER" id="PTHR31571:SF2">
    <property type="entry name" value="HISTONE ACETYLTRANSFERASE RTT109"/>
    <property type="match status" value="1"/>
</dbReference>
<keyword evidence="12" id="KW-1185">Reference proteome</keyword>
<reference evidence="11 12" key="1">
    <citation type="submission" date="2021-08" db="EMBL/GenBank/DDBJ databases">
        <title>Draft Genome Sequence of Phanerochaete sordida strain YK-624.</title>
        <authorList>
            <person name="Mori T."/>
            <person name="Dohra H."/>
            <person name="Suzuki T."/>
            <person name="Kawagishi H."/>
            <person name="Hirai H."/>
        </authorList>
    </citation>
    <scope>NUCLEOTIDE SEQUENCE [LARGE SCALE GENOMIC DNA]</scope>
    <source>
        <strain evidence="11 12">YK-624</strain>
    </source>
</reference>
<evidence type="ECO:0000256" key="9">
    <source>
        <dbReference type="ARBA" id="ARBA00048940"/>
    </source>
</evidence>
<evidence type="ECO:0000256" key="7">
    <source>
        <dbReference type="ARBA" id="ARBA00023163"/>
    </source>
</evidence>
<proteinExistence type="predicted"/>
<keyword evidence="4" id="KW-0227">DNA damage</keyword>
<keyword evidence="8" id="KW-0539">Nucleus</keyword>
<evidence type="ECO:0000313" key="12">
    <source>
        <dbReference type="Proteomes" id="UP000703269"/>
    </source>
</evidence>
<dbReference type="EC" id="2.3.1.48" evidence="2"/>
<dbReference type="GO" id="GO:0006974">
    <property type="term" value="P:DNA damage response"/>
    <property type="evidence" value="ECO:0007669"/>
    <property type="project" value="UniProtKB-KW"/>
</dbReference>
<dbReference type="PROSITE" id="PS51728">
    <property type="entry name" value="RTT109_HAT"/>
    <property type="match status" value="1"/>
</dbReference>
<dbReference type="GO" id="GO:0005634">
    <property type="term" value="C:nucleus"/>
    <property type="evidence" value="ECO:0007669"/>
    <property type="project" value="UniProtKB-SubCell"/>
</dbReference>
<dbReference type="Pfam" id="PF08214">
    <property type="entry name" value="HAT_KAT11"/>
    <property type="match status" value="1"/>
</dbReference>
<evidence type="ECO:0000256" key="2">
    <source>
        <dbReference type="ARBA" id="ARBA00013184"/>
    </source>
</evidence>
<dbReference type="Proteomes" id="UP000703269">
    <property type="component" value="Unassembled WGS sequence"/>
</dbReference>
<accession>A0A9P3G506</accession>
<evidence type="ECO:0000313" key="11">
    <source>
        <dbReference type="EMBL" id="GJE88401.1"/>
    </source>
</evidence>
<dbReference type="InterPro" id="IPR013178">
    <property type="entry name" value="Histone_AcTrfase_Rtt109/CBP"/>
</dbReference>
<feature type="region of interest" description="Disordered" evidence="10">
    <location>
        <begin position="264"/>
        <end position="315"/>
    </location>
</feature>
<dbReference type="InterPro" id="IPR051236">
    <property type="entry name" value="HAT_RTT109-like"/>
</dbReference>
<keyword evidence="6" id="KW-0805">Transcription regulation</keyword>
<dbReference type="EMBL" id="BPQB01000009">
    <property type="protein sequence ID" value="GJE88401.1"/>
    <property type="molecule type" value="Genomic_DNA"/>
</dbReference>
<evidence type="ECO:0000256" key="3">
    <source>
        <dbReference type="ARBA" id="ARBA00022679"/>
    </source>
</evidence>
<evidence type="ECO:0000256" key="6">
    <source>
        <dbReference type="ARBA" id="ARBA00023015"/>
    </source>
</evidence>
<name>A0A9P3G506_9APHY</name>
<evidence type="ECO:0000256" key="5">
    <source>
        <dbReference type="ARBA" id="ARBA00022990"/>
    </source>
</evidence>
<evidence type="ECO:0000256" key="4">
    <source>
        <dbReference type="ARBA" id="ARBA00022763"/>
    </source>
</evidence>
<dbReference type="GO" id="GO:0006355">
    <property type="term" value="P:regulation of DNA-templated transcription"/>
    <property type="evidence" value="ECO:0007669"/>
    <property type="project" value="InterPro"/>
</dbReference>
<comment type="caution">
    <text evidence="11">The sequence shown here is derived from an EMBL/GenBank/DDBJ whole genome shotgun (WGS) entry which is preliminary data.</text>
</comment>
<feature type="region of interest" description="Disordered" evidence="10">
    <location>
        <begin position="433"/>
        <end position="476"/>
    </location>
</feature>
<keyword evidence="7" id="KW-0804">Transcription</keyword>
<comment type="catalytic activity">
    <reaction evidence="9">
        <text>L-lysyl-[histone] + acetyl-CoA = N(6)-acetyl-L-lysyl-[histone] + CoA + H(+)</text>
        <dbReference type="Rhea" id="RHEA:21992"/>
        <dbReference type="Rhea" id="RHEA-COMP:9845"/>
        <dbReference type="Rhea" id="RHEA-COMP:11338"/>
        <dbReference type="ChEBI" id="CHEBI:15378"/>
        <dbReference type="ChEBI" id="CHEBI:29969"/>
        <dbReference type="ChEBI" id="CHEBI:57287"/>
        <dbReference type="ChEBI" id="CHEBI:57288"/>
        <dbReference type="ChEBI" id="CHEBI:61930"/>
        <dbReference type="EC" id="2.3.1.48"/>
    </reaction>
    <physiologicalReaction direction="left-to-right" evidence="9">
        <dbReference type="Rhea" id="RHEA:21993"/>
    </physiologicalReaction>
</comment>
<evidence type="ECO:0000256" key="1">
    <source>
        <dbReference type="ARBA" id="ARBA00004123"/>
    </source>
</evidence>
<dbReference type="AlphaFoldDB" id="A0A9P3G506"/>